<feature type="compositionally biased region" description="Basic residues" evidence="1">
    <location>
        <begin position="70"/>
        <end position="80"/>
    </location>
</feature>
<dbReference type="RefSeq" id="WP_342074702.1">
    <property type="nucleotide sequence ID" value="NZ_JAQJCQ010000022.1"/>
</dbReference>
<feature type="region of interest" description="Disordered" evidence="1">
    <location>
        <begin position="70"/>
        <end position="90"/>
    </location>
</feature>
<protein>
    <submittedName>
        <fullName evidence="3">Uncharacterized protein</fullName>
    </submittedName>
</protein>
<dbReference type="Proteomes" id="UP001486626">
    <property type="component" value="Unassembled WGS sequence"/>
</dbReference>
<comment type="caution">
    <text evidence="3">The sequence shown here is derived from an EMBL/GenBank/DDBJ whole genome shotgun (WGS) entry which is preliminary data.</text>
</comment>
<keyword evidence="2" id="KW-1133">Transmembrane helix</keyword>
<keyword evidence="2" id="KW-0472">Membrane</keyword>
<evidence type="ECO:0000256" key="2">
    <source>
        <dbReference type="SAM" id="Phobius"/>
    </source>
</evidence>
<feature type="transmembrane region" description="Helical" evidence="2">
    <location>
        <begin position="21"/>
        <end position="42"/>
    </location>
</feature>
<evidence type="ECO:0000256" key="1">
    <source>
        <dbReference type="SAM" id="MobiDB-lite"/>
    </source>
</evidence>
<dbReference type="EMBL" id="JAQJCQ010000022">
    <property type="protein sequence ID" value="MEL4893563.1"/>
    <property type="molecule type" value="Genomic_DNA"/>
</dbReference>
<feature type="transmembrane region" description="Helical" evidence="2">
    <location>
        <begin position="48"/>
        <end position="68"/>
    </location>
</feature>
<gene>
    <name evidence="3" type="ORF">PIQ37_19245</name>
</gene>
<reference evidence="3 4" key="1">
    <citation type="journal article" date="2024" name="FEMS Microbiol. Lett.">
        <title>Xanthomonas protegens sp. nov., a novel rice seed-associated bacterium, provides in vivo protection against X. oryzae pv. oryzae, the bacterial leaf blight pathogen.</title>
        <authorList>
            <person name="Rana R."/>
            <person name="Sharma A."/>
            <person name="Madhavan V.N."/>
            <person name="Korpole S."/>
            <person name="Sonti R.V."/>
            <person name="Patel H.K."/>
            <person name="Patil P.B."/>
        </authorList>
    </citation>
    <scope>NUCLEOTIDE SEQUENCE [LARGE SCALE GENOMIC DNA]</scope>
    <source>
        <strain evidence="3 4">PPL118</strain>
    </source>
</reference>
<feature type="non-terminal residue" evidence="3">
    <location>
        <position position="90"/>
    </location>
</feature>
<name>A0ABU9LGM3_9XANT</name>
<accession>A0ABU9LGM3</accession>
<evidence type="ECO:0000313" key="3">
    <source>
        <dbReference type="EMBL" id="MEL4893563.1"/>
    </source>
</evidence>
<evidence type="ECO:0000313" key="4">
    <source>
        <dbReference type="Proteomes" id="UP001486626"/>
    </source>
</evidence>
<organism evidence="3 4">
    <name type="scientific">Xanthomonas protegens</name>
    <dbReference type="NCBI Taxonomy" id="3380705"/>
    <lineage>
        <taxon>Bacteria</taxon>
        <taxon>Pseudomonadati</taxon>
        <taxon>Pseudomonadota</taxon>
        <taxon>Gammaproteobacteria</taxon>
        <taxon>Lysobacterales</taxon>
        <taxon>Lysobacteraceae</taxon>
        <taxon>Xanthomonas</taxon>
    </lineage>
</organism>
<proteinExistence type="predicted"/>
<keyword evidence="4" id="KW-1185">Reference proteome</keyword>
<keyword evidence="2" id="KW-0812">Transmembrane</keyword>
<sequence>MVVFLAVDKVEAMRSPMGEGIAVAVAVAVAGAGAGAGAGALVAVVSAVAVAVVLVLVLVLAFDLPGSLPKRRPARGKTRRAAYMDVRRPR</sequence>